<evidence type="ECO:0000313" key="1">
    <source>
        <dbReference type="EMBL" id="MFC0242196.1"/>
    </source>
</evidence>
<dbReference type="InterPro" id="IPR032710">
    <property type="entry name" value="NTF2-like_dom_sf"/>
</dbReference>
<sequence length="146" mass="15686">MSGDTCALAAASQHTVATWHRALPAADAVALTGLLTDGVTFHSPVVQSPIQGREATLLVMLTVAEVLENIRYRRTFVAGPYEAALEFSAEIGKLQVKGVDLMRLDTEGKILEFEVMMRPLRTLSAVADAVGSRVAPKMLQLKLKPG</sequence>
<comment type="caution">
    <text evidence="1">The sequence shown here is derived from an EMBL/GenBank/DDBJ whole genome shotgun (WGS) entry which is preliminary data.</text>
</comment>
<dbReference type="SUPFAM" id="SSF54427">
    <property type="entry name" value="NTF2-like"/>
    <property type="match status" value="1"/>
</dbReference>
<dbReference type="EMBL" id="JBHLWM010000006">
    <property type="protein sequence ID" value="MFC0242196.1"/>
    <property type="molecule type" value="Genomic_DNA"/>
</dbReference>
<protein>
    <submittedName>
        <fullName evidence="1">Nuclear transport factor 2 family protein</fullName>
    </submittedName>
</protein>
<keyword evidence="2" id="KW-1185">Reference proteome</keyword>
<evidence type="ECO:0000313" key="2">
    <source>
        <dbReference type="Proteomes" id="UP001589775"/>
    </source>
</evidence>
<dbReference type="RefSeq" id="WP_378389923.1">
    <property type="nucleotide sequence ID" value="NZ_JBHLWM010000006.1"/>
</dbReference>
<gene>
    <name evidence="1" type="ORF">ACFFJ6_17020</name>
</gene>
<proteinExistence type="predicted"/>
<dbReference type="Gene3D" id="3.10.450.50">
    <property type="match status" value="1"/>
</dbReference>
<dbReference type="Proteomes" id="UP001589775">
    <property type="component" value="Unassembled WGS sequence"/>
</dbReference>
<organism evidence="1 2">
    <name type="scientific">Rhodopseudomonas telluris</name>
    <dbReference type="NCBI Taxonomy" id="644215"/>
    <lineage>
        <taxon>Bacteria</taxon>
        <taxon>Pseudomonadati</taxon>
        <taxon>Pseudomonadota</taxon>
        <taxon>Alphaproteobacteria</taxon>
        <taxon>Hyphomicrobiales</taxon>
        <taxon>Nitrobacteraceae</taxon>
        <taxon>Rhodopseudomonas</taxon>
    </lineage>
</organism>
<name>A0ABV6EWD7_9BRAD</name>
<accession>A0ABV6EWD7</accession>
<reference evidence="1 2" key="1">
    <citation type="submission" date="2024-09" db="EMBL/GenBank/DDBJ databases">
        <authorList>
            <person name="Sun Q."/>
            <person name="Mori K."/>
        </authorList>
    </citation>
    <scope>NUCLEOTIDE SEQUENCE [LARGE SCALE GENOMIC DNA]</scope>
    <source>
        <strain evidence="1 2">KCTC 23279</strain>
    </source>
</reference>